<dbReference type="Pfam" id="PF00620">
    <property type="entry name" value="RhoGAP"/>
    <property type="match status" value="1"/>
</dbReference>
<dbReference type="FunFam" id="1.10.555.10:FF:000065">
    <property type="entry name" value="Rho GTPase activator, putative"/>
    <property type="match status" value="1"/>
</dbReference>
<feature type="compositionally biased region" description="Low complexity" evidence="5">
    <location>
        <begin position="974"/>
        <end position="999"/>
    </location>
</feature>
<dbReference type="CDD" id="cd09392">
    <property type="entry name" value="LIM2_Lrg1p_like"/>
    <property type="match status" value="1"/>
</dbReference>
<dbReference type="SMART" id="SM00324">
    <property type="entry name" value="RhoGAP"/>
    <property type="match status" value="1"/>
</dbReference>
<feature type="region of interest" description="Disordered" evidence="5">
    <location>
        <begin position="974"/>
        <end position="1002"/>
    </location>
</feature>
<dbReference type="GO" id="GO:0005737">
    <property type="term" value="C:cytoplasm"/>
    <property type="evidence" value="ECO:0007669"/>
    <property type="project" value="TreeGrafter"/>
</dbReference>
<dbReference type="OrthoDB" id="20689at2759"/>
<dbReference type="GO" id="GO:0046872">
    <property type="term" value="F:metal ion binding"/>
    <property type="evidence" value="ECO:0007669"/>
    <property type="project" value="UniProtKB-KW"/>
</dbReference>
<dbReference type="HOGENOM" id="CLU_001321_0_0_1"/>
<dbReference type="GO" id="GO:0051056">
    <property type="term" value="P:regulation of small GTPase mediated signal transduction"/>
    <property type="evidence" value="ECO:0007669"/>
    <property type="project" value="TreeGrafter"/>
</dbReference>
<dbReference type="GO" id="GO:0007165">
    <property type="term" value="P:signal transduction"/>
    <property type="evidence" value="ECO:0007669"/>
    <property type="project" value="InterPro"/>
</dbReference>
<feature type="compositionally biased region" description="Basic and acidic residues" evidence="5">
    <location>
        <begin position="411"/>
        <end position="422"/>
    </location>
</feature>
<evidence type="ECO:0000256" key="1">
    <source>
        <dbReference type="ARBA" id="ARBA00022468"/>
    </source>
</evidence>
<keyword evidence="3 4" id="KW-0862">Zinc</keyword>
<sequence length="1026" mass="114629">MYPLCERDYFARLDLICAKCDQALRASYITACGAKYHVEHFTCSECDILFGPNDSYYEHDGNVYCHYHYSTRFAVKCVGCETAILKQFVEMNRNGRNECWHPECYMISKFWNVRLASKAFNTPASSAVASTISLLEMSSITAPGAPVTSASQLVQIPLESPNPDSHITPTELKERQEAMEMKVQQIWHVLSGYEESSAALIGDMLRAVNERNLLDIILLAERFILHVETLFAVIDDIEAQFAMAGAKGIPHAREAKQLCRKLVNLFSNMSQISPAGGPSPSSNELFTLITQLAHYLKILIRIALTGSIKLEREYNNQTAMTNCLARLNLLAMDSGDPNIKKRGDWPEPEVTGETTLRGPQDEAFIPLEGCAQCGTPIEEDCIRLGMFLRWHCACVACNVCGETAFQSVREDTTDEGSSHSHTDAGSNSGIKSRQNSARNTPAKVDYFWFAPEHFPGMTKPPEKIWCGTHKNPNGSWKGFQGVSRLEQYAFLLHIALRRLYVHFRLHHNLQSVRDHGMSGRPESEVKRMKSVTLDRKLSSTARLPQRSMVVESPAGRMADGNGQIISARGAESPTPTPKERQTEIIITSEDASNNATTVNVLRPPFARNNTSVKIIKENSEESPQRGFRRVSAPKEDDAITLGDISLLADKDRRPDNRPLLSNLSPLQSIILRHFALLQLQKTSLGPLIDLDDMLDLLDARKGQWWNKIFKGNAKKDTKKKGLFGVPIEVLVERTGSDSSFGVPNSQVRVPEFIEDIISTMRQMGPSDMAVEGVFRKNGNIRKLQALVEALDKDPTTVNLSEENVIQLAALLKRFLRELPDPLLTFRLHKLFCAAATLPNLEERSHCLHLLVSLLPKYNRDTLEVLFIFLKWVSSFSYREEETGSKMDLANLATVICPSILYAKGSNAVKDDSFTAIAAVQELLENQDEYYRVPSELLFVIQEGIYQIFAKDLDLPPKEIFRHCSKYTQARNAARPQQQRLGIPHSSSSSQVSQTGVSRSIESATRISQVSIAAPDSSSGNYHPPLP</sequence>
<feature type="compositionally biased region" description="Polar residues" evidence="5">
    <location>
        <begin position="1007"/>
        <end position="1020"/>
    </location>
</feature>
<evidence type="ECO:0000259" key="7">
    <source>
        <dbReference type="PROSITE" id="PS50238"/>
    </source>
</evidence>
<dbReference type="PROSITE" id="PS00478">
    <property type="entry name" value="LIM_DOMAIN_1"/>
    <property type="match status" value="1"/>
</dbReference>
<protein>
    <submittedName>
        <fullName evidence="8">Rho GTPase activator</fullName>
    </submittedName>
</protein>
<reference evidence="8" key="1">
    <citation type="submission" date="2015-01" db="EMBL/GenBank/DDBJ databases">
        <title>The Genome Sequence of Cryptococcus gattii CA1280.</title>
        <authorList>
            <consortium name="The Broad Institute Genomics Platform"/>
            <person name="Cuomo C."/>
            <person name="Litvintseva A."/>
            <person name="Chen Y."/>
            <person name="Heitman J."/>
            <person name="Sun S."/>
            <person name="Springer D."/>
            <person name="Dromer F."/>
            <person name="Young S."/>
            <person name="Zeng Q."/>
            <person name="Gargeya S."/>
            <person name="Abouelleil A."/>
            <person name="Alvarado L."/>
            <person name="Chapman S.B."/>
            <person name="Gainer-Dewar J."/>
            <person name="Goldberg J."/>
            <person name="Griggs A."/>
            <person name="Gujja S."/>
            <person name="Hansen M."/>
            <person name="Howarth C."/>
            <person name="Imamovic A."/>
            <person name="Larimer J."/>
            <person name="Murphy C."/>
            <person name="Naylor J."/>
            <person name="Pearson M."/>
            <person name="Priest M."/>
            <person name="Roberts A."/>
            <person name="Saif S."/>
            <person name="Shea T."/>
            <person name="Sykes S."/>
            <person name="Wortman J."/>
            <person name="Nusbaum C."/>
            <person name="Birren B."/>
        </authorList>
    </citation>
    <scope>NUCLEOTIDE SEQUENCE [LARGE SCALE GENOMIC DNA]</scope>
    <source>
        <strain evidence="8">CA1280</strain>
    </source>
</reference>
<evidence type="ECO:0000256" key="2">
    <source>
        <dbReference type="ARBA" id="ARBA00022723"/>
    </source>
</evidence>
<feature type="region of interest" description="Disordered" evidence="5">
    <location>
        <begin position="1007"/>
        <end position="1026"/>
    </location>
</feature>
<dbReference type="InterPro" id="IPR000198">
    <property type="entry name" value="RhoGAP_dom"/>
</dbReference>
<dbReference type="Gene3D" id="2.10.110.10">
    <property type="entry name" value="Cysteine Rich Protein"/>
    <property type="match status" value="2"/>
</dbReference>
<dbReference type="GO" id="GO:0030833">
    <property type="term" value="P:regulation of actin filament polymerization"/>
    <property type="evidence" value="ECO:0007669"/>
    <property type="project" value="TreeGrafter"/>
</dbReference>
<dbReference type="PANTHER" id="PTHR14963:SF1">
    <property type="entry name" value="RHO GTPASE-ACTIVATING PROTEIN CONUNDRUM"/>
    <property type="match status" value="1"/>
</dbReference>
<feature type="compositionally biased region" description="Basic and acidic residues" evidence="5">
    <location>
        <begin position="514"/>
        <end position="537"/>
    </location>
</feature>
<dbReference type="PROSITE" id="PS50238">
    <property type="entry name" value="RHOGAP"/>
    <property type="match status" value="1"/>
</dbReference>
<evidence type="ECO:0000256" key="3">
    <source>
        <dbReference type="ARBA" id="ARBA00022833"/>
    </source>
</evidence>
<feature type="region of interest" description="Disordered" evidence="5">
    <location>
        <begin position="514"/>
        <end position="538"/>
    </location>
</feature>
<evidence type="ECO:0000256" key="4">
    <source>
        <dbReference type="PROSITE-ProRule" id="PRU00125"/>
    </source>
</evidence>
<feature type="domain" description="LIM zinc-binding" evidence="6">
    <location>
        <begin position="15"/>
        <end position="75"/>
    </location>
</feature>
<dbReference type="SUPFAM" id="SSF48350">
    <property type="entry name" value="GTPase activation domain, GAP"/>
    <property type="match status" value="1"/>
</dbReference>
<evidence type="ECO:0000313" key="8">
    <source>
        <dbReference type="EMBL" id="KIR45599.1"/>
    </source>
</evidence>
<dbReference type="FunFam" id="2.10.110.10:FF:000058">
    <property type="entry name" value="Rho GTPase activator Lrg11"/>
    <property type="match status" value="1"/>
</dbReference>
<keyword evidence="1" id="KW-0343">GTPase activation</keyword>
<dbReference type="Pfam" id="PF00412">
    <property type="entry name" value="LIM"/>
    <property type="match status" value="1"/>
</dbReference>
<keyword evidence="2 4" id="KW-0479">Metal-binding</keyword>
<dbReference type="SUPFAM" id="SSF57716">
    <property type="entry name" value="Glucocorticoid receptor-like (DNA-binding domain)"/>
    <property type="match status" value="2"/>
</dbReference>
<dbReference type="Gene3D" id="1.10.555.10">
    <property type="entry name" value="Rho GTPase activation protein"/>
    <property type="match status" value="1"/>
</dbReference>
<feature type="domain" description="Rho-GAP" evidence="7">
    <location>
        <begin position="725"/>
        <end position="930"/>
    </location>
</feature>
<dbReference type="InterPro" id="IPR008936">
    <property type="entry name" value="Rho_GTPase_activation_prot"/>
</dbReference>
<dbReference type="PANTHER" id="PTHR14963">
    <property type="entry name" value="RHO GTPASE ACTIVATING PROTEIN 18,19-RELATED"/>
    <property type="match status" value="1"/>
</dbReference>
<dbReference type="AlphaFoldDB" id="A0A0D0VGK5"/>
<dbReference type="PROSITE" id="PS50023">
    <property type="entry name" value="LIM_DOMAIN_2"/>
    <property type="match status" value="1"/>
</dbReference>
<name>A0A0D0VGK5_CRYGA</name>
<dbReference type="SMART" id="SM00132">
    <property type="entry name" value="LIM"/>
    <property type="match status" value="2"/>
</dbReference>
<organism evidence="8">
    <name type="scientific">Cryptococcus bacillisporus CA1280</name>
    <dbReference type="NCBI Taxonomy" id="1296109"/>
    <lineage>
        <taxon>Eukaryota</taxon>
        <taxon>Fungi</taxon>
        <taxon>Dikarya</taxon>
        <taxon>Basidiomycota</taxon>
        <taxon>Agaricomycotina</taxon>
        <taxon>Tremellomycetes</taxon>
        <taxon>Tremellales</taxon>
        <taxon>Cryptococcaceae</taxon>
        <taxon>Cryptococcus</taxon>
        <taxon>Cryptococcus gattii species complex</taxon>
    </lineage>
</organism>
<gene>
    <name evidence="8" type="ORF">I312_05310</name>
</gene>
<dbReference type="GO" id="GO:0005096">
    <property type="term" value="F:GTPase activator activity"/>
    <property type="evidence" value="ECO:0007669"/>
    <property type="project" value="UniProtKB-KW"/>
</dbReference>
<evidence type="ECO:0000259" key="6">
    <source>
        <dbReference type="PROSITE" id="PS50023"/>
    </source>
</evidence>
<proteinExistence type="predicted"/>
<keyword evidence="4" id="KW-0440">LIM domain</keyword>
<evidence type="ECO:0000256" key="5">
    <source>
        <dbReference type="SAM" id="MobiDB-lite"/>
    </source>
</evidence>
<feature type="compositionally biased region" description="Polar residues" evidence="5">
    <location>
        <begin position="423"/>
        <end position="437"/>
    </location>
</feature>
<accession>A0A0D0VGK5</accession>
<dbReference type="EMBL" id="KN847988">
    <property type="protein sequence ID" value="KIR45599.1"/>
    <property type="molecule type" value="Genomic_DNA"/>
</dbReference>
<feature type="region of interest" description="Disordered" evidence="5">
    <location>
        <begin position="411"/>
        <end position="437"/>
    </location>
</feature>
<dbReference type="InterPro" id="IPR001781">
    <property type="entry name" value="Znf_LIM"/>
</dbReference>